<evidence type="ECO:0000313" key="5">
    <source>
        <dbReference type="EMBL" id="KAE9408245.1"/>
    </source>
</evidence>
<dbReference type="Gene3D" id="1.25.40.20">
    <property type="entry name" value="Ankyrin repeat-containing domain"/>
    <property type="match status" value="1"/>
</dbReference>
<feature type="compositionally biased region" description="Basic and acidic residues" evidence="4">
    <location>
        <begin position="394"/>
        <end position="420"/>
    </location>
</feature>
<dbReference type="EMBL" id="ML769392">
    <property type="protein sequence ID" value="KAE9408245.1"/>
    <property type="molecule type" value="Genomic_DNA"/>
</dbReference>
<dbReference type="SUPFAM" id="SSF48403">
    <property type="entry name" value="Ankyrin repeat"/>
    <property type="match status" value="1"/>
</dbReference>
<dbReference type="Proteomes" id="UP000799118">
    <property type="component" value="Unassembled WGS sequence"/>
</dbReference>
<dbReference type="InterPro" id="IPR036770">
    <property type="entry name" value="Ankyrin_rpt-contain_sf"/>
</dbReference>
<keyword evidence="2 3" id="KW-0040">ANK repeat</keyword>
<evidence type="ECO:0000256" key="3">
    <source>
        <dbReference type="PROSITE-ProRule" id="PRU00023"/>
    </source>
</evidence>
<name>A0A6A4II30_9AGAR</name>
<dbReference type="Pfam" id="PF12796">
    <property type="entry name" value="Ank_2"/>
    <property type="match status" value="1"/>
</dbReference>
<gene>
    <name evidence="5" type="ORF">BT96DRAFT_28448</name>
</gene>
<evidence type="ECO:0000256" key="4">
    <source>
        <dbReference type="SAM" id="MobiDB-lite"/>
    </source>
</evidence>
<dbReference type="AlphaFoldDB" id="A0A6A4II30"/>
<organism evidence="5 6">
    <name type="scientific">Gymnopus androsaceus JB14</name>
    <dbReference type="NCBI Taxonomy" id="1447944"/>
    <lineage>
        <taxon>Eukaryota</taxon>
        <taxon>Fungi</taxon>
        <taxon>Dikarya</taxon>
        <taxon>Basidiomycota</taxon>
        <taxon>Agaricomycotina</taxon>
        <taxon>Agaricomycetes</taxon>
        <taxon>Agaricomycetidae</taxon>
        <taxon>Agaricales</taxon>
        <taxon>Marasmiineae</taxon>
        <taxon>Omphalotaceae</taxon>
        <taxon>Gymnopus</taxon>
    </lineage>
</organism>
<dbReference type="PROSITE" id="PS50088">
    <property type="entry name" value="ANK_REPEAT"/>
    <property type="match status" value="1"/>
</dbReference>
<feature type="compositionally biased region" description="Basic and acidic residues" evidence="4">
    <location>
        <begin position="357"/>
        <end position="375"/>
    </location>
</feature>
<dbReference type="InterPro" id="IPR051165">
    <property type="entry name" value="Multifunctional_ANK_Repeat"/>
</dbReference>
<evidence type="ECO:0000313" key="6">
    <source>
        <dbReference type="Proteomes" id="UP000799118"/>
    </source>
</evidence>
<evidence type="ECO:0000256" key="1">
    <source>
        <dbReference type="ARBA" id="ARBA00022737"/>
    </source>
</evidence>
<dbReference type="PROSITE" id="PS50297">
    <property type="entry name" value="ANK_REP_REGION"/>
    <property type="match status" value="1"/>
</dbReference>
<evidence type="ECO:0000256" key="2">
    <source>
        <dbReference type="ARBA" id="ARBA00023043"/>
    </source>
</evidence>
<feature type="region of interest" description="Disordered" evidence="4">
    <location>
        <begin position="164"/>
        <end position="500"/>
    </location>
</feature>
<sequence>MLHVAAQSSGGDMIKFLLEKGADVEALDGEDLTAFHLAVRAGNVPAAKVLLTHKDVHPSRAAKNGQTPLQLAIKSKNLDMISLVVKDATVHDVRRCWDMNDVSDAVREILKTKRGFLESLNSEPVQAKHSKGAQRKVTEARAQREKAARIAEEERRAEINRQKKLEKEESRRIREAEEQERRRKAEEEQAMQRWSRNQEQIRRRAEEEARQAAEEKRKKEIESRHLVEQRAAEERRLAEQEKMRAEQEQRKQRMEQEMRQKATERQAEERRAQAQRKQRRLAEESARRAQELQRKDAERQRKLEEEERRQQEKEQQERAEQLRLREEADQRRLAAGAQKQQQRAEQRRKGGVAASHQPREHTLAPHPSEPADKLSRKSKSKRYTPHEMPQNLTEEQKIRWEVREARRAAQSARDRARAAELKLASSVQQQQHDPALFQPSPIQQGWTLQPEAIQTGPTVDDLFDPPRRKKQTASASDDSGIVITDSPEPPALQIKPTYVS</sequence>
<feature type="compositionally biased region" description="Basic and acidic residues" evidence="4">
    <location>
        <begin position="164"/>
        <end position="187"/>
    </location>
</feature>
<proteinExistence type="predicted"/>
<dbReference type="InterPro" id="IPR002110">
    <property type="entry name" value="Ankyrin_rpt"/>
</dbReference>
<dbReference type="OrthoDB" id="10250354at2759"/>
<feature type="compositionally biased region" description="Basic and acidic residues" evidence="4">
    <location>
        <begin position="199"/>
        <end position="272"/>
    </location>
</feature>
<feature type="region of interest" description="Disordered" evidence="4">
    <location>
        <begin position="123"/>
        <end position="142"/>
    </location>
</feature>
<feature type="repeat" description="ANK" evidence="3">
    <location>
        <begin position="1"/>
        <end position="29"/>
    </location>
</feature>
<reference evidence="5" key="1">
    <citation type="journal article" date="2019" name="Environ. Microbiol.">
        <title>Fungal ecological strategies reflected in gene transcription - a case study of two litter decomposers.</title>
        <authorList>
            <person name="Barbi F."/>
            <person name="Kohler A."/>
            <person name="Barry K."/>
            <person name="Baskaran P."/>
            <person name="Daum C."/>
            <person name="Fauchery L."/>
            <person name="Ihrmark K."/>
            <person name="Kuo A."/>
            <person name="LaButti K."/>
            <person name="Lipzen A."/>
            <person name="Morin E."/>
            <person name="Grigoriev I.V."/>
            <person name="Henrissat B."/>
            <person name="Lindahl B."/>
            <person name="Martin F."/>
        </authorList>
    </citation>
    <scope>NUCLEOTIDE SEQUENCE</scope>
    <source>
        <strain evidence="5">JB14</strain>
    </source>
</reference>
<keyword evidence="1" id="KW-0677">Repeat</keyword>
<protein>
    <submittedName>
        <fullName evidence="5">Uncharacterized protein</fullName>
    </submittedName>
</protein>
<dbReference type="PANTHER" id="PTHR24123">
    <property type="entry name" value="ANKYRIN REPEAT-CONTAINING"/>
    <property type="match status" value="1"/>
</dbReference>
<accession>A0A6A4II30</accession>
<dbReference type="SMART" id="SM00248">
    <property type="entry name" value="ANK"/>
    <property type="match status" value="3"/>
</dbReference>
<dbReference type="PANTHER" id="PTHR24123:SF33">
    <property type="entry name" value="PROTEIN HOS4"/>
    <property type="match status" value="1"/>
</dbReference>
<feature type="compositionally biased region" description="Basic and acidic residues" evidence="4">
    <location>
        <begin position="280"/>
        <end position="332"/>
    </location>
</feature>
<keyword evidence="6" id="KW-1185">Reference proteome</keyword>